<evidence type="ECO:0000256" key="1">
    <source>
        <dbReference type="ARBA" id="ARBA00004127"/>
    </source>
</evidence>
<evidence type="ECO:0000256" key="2">
    <source>
        <dbReference type="ARBA" id="ARBA00022692"/>
    </source>
</evidence>
<comment type="subcellular location">
    <subcellularLocation>
        <location evidence="1">Endomembrane system</location>
        <topology evidence="1">Multi-pass membrane protein</topology>
    </subcellularLocation>
</comment>
<accession>A0A8T1XCB9</accession>
<proteinExistence type="predicted"/>
<feature type="compositionally biased region" description="Basic and acidic residues" evidence="5">
    <location>
        <begin position="20"/>
        <end position="31"/>
    </location>
</feature>
<evidence type="ECO:0000256" key="4">
    <source>
        <dbReference type="ARBA" id="ARBA00023136"/>
    </source>
</evidence>
<evidence type="ECO:0000256" key="3">
    <source>
        <dbReference type="ARBA" id="ARBA00022989"/>
    </source>
</evidence>
<feature type="transmembrane region" description="Helical" evidence="6">
    <location>
        <begin position="373"/>
        <end position="395"/>
    </location>
</feature>
<dbReference type="PANTHER" id="PTHR21324">
    <property type="entry name" value="FASTING-INDUCIBLE INTEGRAL MEMBRANE PROTEIN TM6P1-RELATED"/>
    <property type="match status" value="1"/>
</dbReference>
<name>A0A8T1XCB9_9STRA</name>
<feature type="domain" description="CWH43-like N-terminal" evidence="7">
    <location>
        <begin position="159"/>
        <end position="395"/>
    </location>
</feature>
<protein>
    <recommendedName>
        <fullName evidence="7">CWH43-like N-terminal domain-containing protein</fullName>
    </recommendedName>
</protein>
<organism evidence="8 9">
    <name type="scientific">Phytophthora boehmeriae</name>
    <dbReference type="NCBI Taxonomy" id="109152"/>
    <lineage>
        <taxon>Eukaryota</taxon>
        <taxon>Sar</taxon>
        <taxon>Stramenopiles</taxon>
        <taxon>Oomycota</taxon>
        <taxon>Peronosporomycetes</taxon>
        <taxon>Peronosporales</taxon>
        <taxon>Peronosporaceae</taxon>
        <taxon>Phytophthora</taxon>
    </lineage>
</organism>
<feature type="transmembrane region" description="Helical" evidence="6">
    <location>
        <begin position="259"/>
        <end position="279"/>
    </location>
</feature>
<comment type="caution">
    <text evidence="8">The sequence shown here is derived from an EMBL/GenBank/DDBJ whole genome shotgun (WGS) entry which is preliminary data.</text>
</comment>
<dbReference type="GO" id="GO:0012505">
    <property type="term" value="C:endomembrane system"/>
    <property type="evidence" value="ECO:0007669"/>
    <property type="project" value="UniProtKB-SubCell"/>
</dbReference>
<evidence type="ECO:0000256" key="6">
    <source>
        <dbReference type="SAM" id="Phobius"/>
    </source>
</evidence>
<dbReference type="Proteomes" id="UP000693981">
    <property type="component" value="Unassembled WGS sequence"/>
</dbReference>
<gene>
    <name evidence="8" type="ORF">PHYBOEH_001765</name>
</gene>
<keyword evidence="4 6" id="KW-0472">Membrane</keyword>
<reference evidence="8" key="1">
    <citation type="submission" date="2021-02" db="EMBL/GenBank/DDBJ databases">
        <authorList>
            <person name="Palmer J.M."/>
        </authorList>
    </citation>
    <scope>NUCLEOTIDE SEQUENCE</scope>
    <source>
        <strain evidence="8">SCRP23</strain>
    </source>
</reference>
<dbReference type="InterPro" id="IPR050911">
    <property type="entry name" value="DRAM/TMEM150_Autophagy_Mod"/>
</dbReference>
<evidence type="ECO:0000256" key="5">
    <source>
        <dbReference type="SAM" id="MobiDB-lite"/>
    </source>
</evidence>
<sequence length="413" mass="45319">MAAVMPISLDQRNLLQSSVPEERYTSKHSSDESDSGGDSSDSAADSESSDEASSGSNSNTDSDLSSEVSSSDVFSSDLSSNLSSSGQEDAFEFELDSASSSEADEKDLLSSNESGRPPELYYRRTRRTRRNTIDPSNHHTITDDFLGTLGDMARTDNVGYLAWLIPFTGICTMLGTEFLACVYHFSCSENYPTLSYAATFRPEGLAFTGGMCLTAIFIFVSVALFFWYLQLRMRPQKQVTEGHEEDQETEVTRTTKHLVVSYACLVSGVTAAISLFGLAVMDMRRHHDAHINFTIAFFIAAWATMIAVQVARKSVLHEDEADGRASGRTGAAYTLGQLLLTVGLASSFLFGLFFLCANGVWPNPLGFTAVQEAFFEAVAIVCQLLFMGTLSCELARLARLVEKRDYLALERRE</sequence>
<feature type="compositionally biased region" description="Low complexity" evidence="5">
    <location>
        <begin position="36"/>
        <end position="85"/>
    </location>
</feature>
<keyword evidence="9" id="KW-1185">Reference proteome</keyword>
<evidence type="ECO:0000313" key="9">
    <source>
        <dbReference type="Proteomes" id="UP000693981"/>
    </source>
</evidence>
<dbReference type="PANTHER" id="PTHR21324:SF2">
    <property type="entry name" value="EG:22E5.9 PROTEIN"/>
    <property type="match status" value="1"/>
</dbReference>
<dbReference type="EMBL" id="JAGDFL010000014">
    <property type="protein sequence ID" value="KAG7401349.1"/>
    <property type="molecule type" value="Genomic_DNA"/>
</dbReference>
<evidence type="ECO:0000313" key="8">
    <source>
        <dbReference type="EMBL" id="KAG7401349.1"/>
    </source>
</evidence>
<keyword evidence="2 6" id="KW-0812">Transmembrane</keyword>
<feature type="transmembrane region" description="Helical" evidence="6">
    <location>
        <begin position="332"/>
        <end position="361"/>
    </location>
</feature>
<evidence type="ECO:0000259" key="7">
    <source>
        <dbReference type="Pfam" id="PF10277"/>
    </source>
</evidence>
<feature type="transmembrane region" description="Helical" evidence="6">
    <location>
        <begin position="160"/>
        <end position="185"/>
    </location>
</feature>
<dbReference type="InterPro" id="IPR019402">
    <property type="entry name" value="CWH43_N"/>
</dbReference>
<feature type="transmembrane region" description="Helical" evidence="6">
    <location>
        <begin position="291"/>
        <end position="311"/>
    </location>
</feature>
<feature type="region of interest" description="Disordered" evidence="5">
    <location>
        <begin position="1"/>
        <end position="134"/>
    </location>
</feature>
<feature type="compositionally biased region" description="Polar residues" evidence="5">
    <location>
        <begin position="10"/>
        <end position="19"/>
    </location>
</feature>
<dbReference type="AlphaFoldDB" id="A0A8T1XCB9"/>
<dbReference type="OrthoDB" id="125769at2759"/>
<dbReference type="Pfam" id="PF10277">
    <property type="entry name" value="Frag1"/>
    <property type="match status" value="1"/>
</dbReference>
<keyword evidence="3 6" id="KW-1133">Transmembrane helix</keyword>
<feature type="transmembrane region" description="Helical" evidence="6">
    <location>
        <begin position="205"/>
        <end position="229"/>
    </location>
</feature>